<dbReference type="PATRIC" id="fig|930944.6.peg.1274"/>
<dbReference type="Pfam" id="PF06891">
    <property type="entry name" value="P2_Phage_GpR"/>
    <property type="match status" value="1"/>
</dbReference>
<dbReference type="GeneID" id="31409355"/>
<organism evidence="1 2">
    <name type="scientific">Yersinia enterocolitica subsp. palearctica serotype O:3 (strain DSM 13030 / CIP 106945 / Y11)</name>
    <dbReference type="NCBI Taxonomy" id="930944"/>
    <lineage>
        <taxon>Bacteria</taxon>
        <taxon>Pseudomonadati</taxon>
        <taxon>Pseudomonadota</taxon>
        <taxon>Gammaproteobacteria</taxon>
        <taxon>Enterobacterales</taxon>
        <taxon>Yersiniaceae</taxon>
        <taxon>Yersinia</taxon>
    </lineage>
</organism>
<accession>A0A0H3NZ60</accession>
<dbReference type="InterPro" id="IPR009678">
    <property type="entry name" value="Phage_tail_completion_R"/>
</dbReference>
<dbReference type="HOGENOM" id="CLU_122706_0_0_6"/>
<reference evidence="1 2" key="1">
    <citation type="journal article" date="2011" name="J. Bacteriol.">
        <title>Complete genome sequence of Yersinia enterocolitica subsp. palearctica serogroup O:3.</title>
        <authorList>
            <person name="Batzilla J."/>
            <person name="Hoper D."/>
            <person name="Antonenka U."/>
            <person name="Heesemann J."/>
            <person name="Rakin A."/>
        </authorList>
    </citation>
    <scope>NUCLEOTIDE SEQUENCE [LARGE SCALE GENOMIC DNA]</scope>
    <source>
        <strain evidence="2">DSM 13030 / CIP 106945 / Y11</strain>
    </source>
</reference>
<dbReference type="AlphaFoldDB" id="A0A0H3NZ60"/>
<gene>
    <name evidence="1" type="ordered locus">Y11_12831</name>
</gene>
<dbReference type="KEGG" id="yey:Y11_12831"/>
<dbReference type="EMBL" id="FR729477">
    <property type="protein sequence ID" value="CBY26898.1"/>
    <property type="molecule type" value="Genomic_DNA"/>
</dbReference>
<dbReference type="Proteomes" id="UP000008084">
    <property type="component" value="Chromosome"/>
</dbReference>
<name>A0A0H3NZ60_YERE1</name>
<sequence length="155" mass="17782">MLKPDSLRANIMKAVPYIRKSPDCLHVFIDNGVIIATLAPSLSFEYQYTLNLVITDYADNLDVIIVPILHWLRTNQPDIMANPDKRPDGFTFEVDYLDNKLRDISIDLKLTERTIVKEQEGVFTVTHLDEPVPPEYFVKSYKVNVDGKTVAEWAE</sequence>
<evidence type="ECO:0000313" key="1">
    <source>
        <dbReference type="EMBL" id="CBY26898.1"/>
    </source>
</evidence>
<protein>
    <submittedName>
        <fullName evidence="1">Phage tail protein</fullName>
    </submittedName>
</protein>
<proteinExistence type="predicted"/>
<dbReference type="RefSeq" id="WP_005161429.1">
    <property type="nucleotide sequence ID" value="NC_017564.1"/>
</dbReference>
<evidence type="ECO:0000313" key="2">
    <source>
        <dbReference type="Proteomes" id="UP000008084"/>
    </source>
</evidence>